<comment type="caution">
    <text evidence="1">The sequence shown here is derived from an EMBL/GenBank/DDBJ whole genome shotgun (WGS) entry which is preliminary data.</text>
</comment>
<evidence type="ECO:0000313" key="1">
    <source>
        <dbReference type="EMBL" id="TDW18606.1"/>
    </source>
</evidence>
<sequence length="69" mass="7193">MVPVLVIPVWAGWAPEVALTGPGRLALAELEQVPAGSVPVDLEGRGSGTVLLAWPAVVRELRSVRRVGA</sequence>
<keyword evidence="2" id="KW-1185">Reference proteome</keyword>
<name>A0A4R7ZMT7_9ACTN</name>
<reference evidence="1 2" key="1">
    <citation type="submission" date="2019-03" db="EMBL/GenBank/DDBJ databases">
        <title>Genomic Encyclopedia of Type Strains, Phase III (KMG-III): the genomes of soil and plant-associated and newly described type strains.</title>
        <authorList>
            <person name="Whitman W."/>
        </authorList>
    </citation>
    <scope>NUCLEOTIDE SEQUENCE [LARGE SCALE GENOMIC DNA]</scope>
    <source>
        <strain evidence="1 2">VKM Ac-2570</strain>
    </source>
</reference>
<proteinExistence type="predicted"/>
<accession>A0A4R7ZMT7</accession>
<dbReference type="AlphaFoldDB" id="A0A4R7ZMT7"/>
<dbReference type="EMBL" id="SODF01000002">
    <property type="protein sequence ID" value="TDW18606.1"/>
    <property type="molecule type" value="Genomic_DNA"/>
</dbReference>
<dbReference type="Proteomes" id="UP000295447">
    <property type="component" value="Unassembled WGS sequence"/>
</dbReference>
<evidence type="ECO:0000313" key="2">
    <source>
        <dbReference type="Proteomes" id="UP000295447"/>
    </source>
</evidence>
<protein>
    <submittedName>
        <fullName evidence="1">Uncharacterized protein</fullName>
    </submittedName>
</protein>
<gene>
    <name evidence="1" type="ORF">EV650_5199</name>
</gene>
<organism evidence="1 2">
    <name type="scientific">Kribbella kalugense</name>
    <dbReference type="NCBI Taxonomy" id="2512221"/>
    <lineage>
        <taxon>Bacteria</taxon>
        <taxon>Bacillati</taxon>
        <taxon>Actinomycetota</taxon>
        <taxon>Actinomycetes</taxon>
        <taxon>Propionibacteriales</taxon>
        <taxon>Kribbellaceae</taxon>
        <taxon>Kribbella</taxon>
    </lineage>
</organism>